<reference evidence="3" key="2">
    <citation type="submission" date="2023-07" db="EMBL/GenBank/DDBJ databases">
        <title>Description of novel Chryseobacterium sp. strain C-2.</title>
        <authorList>
            <person name="Saticioglu I.B."/>
        </authorList>
    </citation>
    <scope>NUCLEOTIDE SEQUENCE [LARGE SCALE GENOMIC DNA]</scope>
    <source>
        <strain evidence="3">C-2</strain>
    </source>
</reference>
<dbReference type="RefSeq" id="WP_191179703.1">
    <property type="nucleotide sequence ID" value="NZ_JACXXP010000012.1"/>
</dbReference>
<evidence type="ECO:0000313" key="3">
    <source>
        <dbReference type="Proteomes" id="UP000603715"/>
    </source>
</evidence>
<dbReference type="Proteomes" id="UP001107960">
    <property type="component" value="Unassembled WGS sequence"/>
</dbReference>
<evidence type="ECO:0000313" key="4">
    <source>
        <dbReference type="Proteomes" id="UP001107960"/>
    </source>
</evidence>
<dbReference type="EMBL" id="JAJJML010000001">
    <property type="protein sequence ID" value="MCC9034095.1"/>
    <property type="molecule type" value="Genomic_DNA"/>
</dbReference>
<protein>
    <submittedName>
        <fullName evidence="2">Uncharacterized protein</fullName>
    </submittedName>
</protein>
<sequence length="114" mass="13490">MSRGQGNIEQDLEFKFMKAIMNRNYRELPEVLIDKYQCRQLISSMNAAKQIVKKNAKNITKIYKDKSSEKLPREKLPMYSTNMCDALKYLTCRRPWLKLYRGKQKDFSDSEVLG</sequence>
<dbReference type="AlphaFoldDB" id="A0A9Q3UUR4"/>
<proteinExistence type="predicted"/>
<organism evidence="2 4">
    <name type="scientific">Chryseobacterium muglaense</name>
    <dbReference type="NCBI Taxonomy" id="2893752"/>
    <lineage>
        <taxon>Bacteria</taxon>
        <taxon>Pseudomonadati</taxon>
        <taxon>Bacteroidota</taxon>
        <taxon>Flavobacteriia</taxon>
        <taxon>Flavobacteriales</taxon>
        <taxon>Weeksellaceae</taxon>
        <taxon>Chryseobacterium group</taxon>
        <taxon>Chryseobacterium</taxon>
    </lineage>
</organism>
<gene>
    <name evidence="1" type="ORF">IEW27_11435</name>
    <name evidence="2" type="ORF">LNP80_07465</name>
</gene>
<comment type="caution">
    <text evidence="2">The sequence shown here is derived from an EMBL/GenBank/DDBJ whole genome shotgun (WGS) entry which is preliminary data.</text>
</comment>
<reference evidence="2" key="1">
    <citation type="submission" date="2021-11" db="EMBL/GenBank/DDBJ databases">
        <title>Description of novel Chryseobacterium species.</title>
        <authorList>
            <person name="Saticioglu I.B."/>
            <person name="Ay H."/>
            <person name="Altun S."/>
            <person name="Duman M."/>
        </authorList>
    </citation>
    <scope>NUCLEOTIDE SEQUENCE</scope>
    <source>
        <strain evidence="2">C-39</strain>
    </source>
</reference>
<name>A0A9Q3UUR4_9FLAO</name>
<dbReference type="Proteomes" id="UP000603715">
    <property type="component" value="Unassembled WGS sequence"/>
</dbReference>
<reference evidence="1" key="3">
    <citation type="submission" date="2024-05" db="EMBL/GenBank/DDBJ databases">
        <title>Description of novel Chryseobacterium sp. strain C-2.</title>
        <authorList>
            <person name="Saticioglu I.B."/>
        </authorList>
    </citation>
    <scope>NUCLEOTIDE SEQUENCE</scope>
    <source>
        <strain evidence="1">C-2</strain>
    </source>
</reference>
<evidence type="ECO:0000313" key="2">
    <source>
        <dbReference type="EMBL" id="MCC9034095.1"/>
    </source>
</evidence>
<accession>A0A9Q3UUR4</accession>
<keyword evidence="3" id="KW-1185">Reference proteome</keyword>
<evidence type="ECO:0000313" key="1">
    <source>
        <dbReference type="EMBL" id="MBD3905200.1"/>
    </source>
</evidence>
<dbReference type="EMBL" id="JACXXP010000012">
    <property type="protein sequence ID" value="MBD3905200.1"/>
    <property type="molecule type" value="Genomic_DNA"/>
</dbReference>